<feature type="compositionally biased region" description="Polar residues" evidence="1">
    <location>
        <begin position="452"/>
        <end position="487"/>
    </location>
</feature>
<evidence type="ECO:0000313" key="3">
    <source>
        <dbReference type="Proteomes" id="UP000027997"/>
    </source>
</evidence>
<dbReference type="STRING" id="305900.GV64_04955"/>
<feature type="region of interest" description="Disordered" evidence="1">
    <location>
        <begin position="297"/>
        <end position="316"/>
    </location>
</feature>
<feature type="region of interest" description="Disordered" evidence="1">
    <location>
        <begin position="634"/>
        <end position="662"/>
    </location>
</feature>
<feature type="region of interest" description="Disordered" evidence="1">
    <location>
        <begin position="324"/>
        <end position="427"/>
    </location>
</feature>
<organism evidence="2 3">
    <name type="scientific">Endozoicomonas elysicola</name>
    <dbReference type="NCBI Taxonomy" id="305900"/>
    <lineage>
        <taxon>Bacteria</taxon>
        <taxon>Pseudomonadati</taxon>
        <taxon>Pseudomonadota</taxon>
        <taxon>Gammaproteobacteria</taxon>
        <taxon>Oceanospirillales</taxon>
        <taxon>Endozoicomonadaceae</taxon>
        <taxon>Endozoicomonas</taxon>
    </lineage>
</organism>
<dbReference type="EMBL" id="JOJP01000001">
    <property type="protein sequence ID" value="KEI70179.1"/>
    <property type="molecule type" value="Genomic_DNA"/>
</dbReference>
<dbReference type="RefSeq" id="WP_020584070.1">
    <property type="nucleotide sequence ID" value="NZ_JOJP01000001.1"/>
</dbReference>
<evidence type="ECO:0000256" key="1">
    <source>
        <dbReference type="SAM" id="MobiDB-lite"/>
    </source>
</evidence>
<feature type="compositionally biased region" description="Basic and acidic residues" evidence="1">
    <location>
        <begin position="394"/>
        <end position="410"/>
    </location>
</feature>
<reference evidence="2 3" key="1">
    <citation type="submission" date="2014-06" db="EMBL/GenBank/DDBJ databases">
        <title>Whole Genome Sequences of Three Symbiotic Endozoicomonas Bacteria.</title>
        <authorList>
            <person name="Neave M.J."/>
            <person name="Apprill A."/>
            <person name="Voolstra C.R."/>
        </authorList>
    </citation>
    <scope>NUCLEOTIDE SEQUENCE [LARGE SCALE GENOMIC DNA]</scope>
    <source>
        <strain evidence="2 3">DSM 22380</strain>
    </source>
</reference>
<protein>
    <submittedName>
        <fullName evidence="2">Uncharacterized protein</fullName>
    </submittedName>
</protein>
<dbReference type="Proteomes" id="UP000027997">
    <property type="component" value="Unassembled WGS sequence"/>
</dbReference>
<gene>
    <name evidence="2" type="ORF">GV64_04955</name>
</gene>
<evidence type="ECO:0000313" key="2">
    <source>
        <dbReference type="EMBL" id="KEI70179.1"/>
    </source>
</evidence>
<feature type="region of interest" description="Disordered" evidence="1">
    <location>
        <begin position="14"/>
        <end position="63"/>
    </location>
</feature>
<dbReference type="AlphaFoldDB" id="A0A081K7Q3"/>
<accession>A0A081K7Q3</accession>
<keyword evidence="3" id="KW-1185">Reference proteome</keyword>
<sequence>MFGYVSGQQVFLTQQNNTCLQKPGDIDSSDTIASEERMKPNKKKRKSTPNTPHPKKPKNEDVKPLKIDTASATYLQKIRGFLNAPSPDSNISILNRTISYLNPKERLFYSTPEPPSTCETPTCRTFQDYISEEETAILELSNMLFGKKTLVCETIFKAAFEKVRELRENEVDNIWDRFYSKRRSIQTKCEEGLTLERTAEELEDLKRTLYKRKSLLRPKKFEDKVVSKGIFYPESFKCPKPNTEKKETTVKTAIQPTKSAEWQIEETPASALIDQPENITWTYSAHREPPRLLTVEAEASEQKETKPGTGDQSQYLKDGLTVSGKRRINSPSHEPSEHSPSLFNPAYESSSPEVLPIELVDNHKRKSMTTKSQERPISTASVPKSKVFPTVSSQEEKECPGSKNTLKTEEQESNNSNETNTGPPNEQTIQYQKEEKGIFPSTSRNPYLAMPKSQSEPSDTSDNESTTGDIEQSIFGNESDYGSQKQLTPKPDYTYPETEPVCPSRSKISLMDLRGTSNLRLQLRELECRTPDSGISLTYPPKETRHHELEIFNSSTIMSKTQRAQTASSAHTAVWNKNRSLPALEKTGTQDPQDRGCLPKLSTSIPSLSQVDTDEYLLDDLEEIIEQMSREDRCMTPASHPDSDTACPEASTSFEDSTSTPWSFDRHQQVNTMKQASTKPPPTIPMNAASALSSLASNHHCRRKFTGTQYSKPQSSSQDSCQRTQPGAQSVTTNYQKYVTRPVASSVSEISRTGTEYYDKYPEHTELITKHVNPPYPNASDLPVTITSVSNQTPSAAYSHPVPTAQHFAKNEQFEMVGSSGFSGPHWHHQPPQPQDAIHSQFYNQSSNPQFPPLNYIDLIIKPIVSSAEATQATAPSINLNTQPLMGYQFGLQHQNQYQVSQQADHSLLHQPFPQPWF</sequence>
<feature type="compositionally biased region" description="Low complexity" evidence="1">
    <location>
        <begin position="330"/>
        <end position="341"/>
    </location>
</feature>
<feature type="region of interest" description="Disordered" evidence="1">
    <location>
        <begin position="707"/>
        <end position="729"/>
    </location>
</feature>
<proteinExistence type="predicted"/>
<feature type="compositionally biased region" description="Polar residues" evidence="1">
    <location>
        <begin position="369"/>
        <end position="382"/>
    </location>
</feature>
<feature type="compositionally biased region" description="Low complexity" evidence="1">
    <location>
        <begin position="413"/>
        <end position="426"/>
    </location>
</feature>
<comment type="caution">
    <text evidence="2">The sequence shown here is derived from an EMBL/GenBank/DDBJ whole genome shotgun (WGS) entry which is preliminary data.</text>
</comment>
<feature type="compositionally biased region" description="Polar residues" evidence="1">
    <location>
        <begin position="650"/>
        <end position="662"/>
    </location>
</feature>
<feature type="region of interest" description="Disordered" evidence="1">
    <location>
        <begin position="439"/>
        <end position="502"/>
    </location>
</feature>
<name>A0A081K7Q3_9GAMM</name>